<accession>A0A6G1MH86</accession>
<dbReference type="Proteomes" id="UP000483672">
    <property type="component" value="Unassembled WGS sequence"/>
</dbReference>
<proteinExistence type="predicted"/>
<name>A0A6G1MH86_ORBOL</name>
<evidence type="ECO:0000313" key="3">
    <source>
        <dbReference type="EMBL" id="KAF3227549.1"/>
    </source>
</evidence>
<dbReference type="EMBL" id="WIWT01000075">
    <property type="protein sequence ID" value="KAF3203877.1"/>
    <property type="molecule type" value="Genomic_DNA"/>
</dbReference>
<dbReference type="AlphaFoldDB" id="A0A6G1MH86"/>
<dbReference type="Proteomes" id="UP000479691">
    <property type="component" value="Unassembled WGS sequence"/>
</dbReference>
<evidence type="ECO:0000313" key="5">
    <source>
        <dbReference type="Proteomes" id="UP000483672"/>
    </source>
</evidence>
<organism evidence="1 4">
    <name type="scientific">Orbilia oligospora</name>
    <name type="common">Nematode-trapping fungus</name>
    <name type="synonym">Arthrobotrys oligospora</name>
    <dbReference type="NCBI Taxonomy" id="2813651"/>
    <lineage>
        <taxon>Eukaryota</taxon>
        <taxon>Fungi</taxon>
        <taxon>Dikarya</taxon>
        <taxon>Ascomycota</taxon>
        <taxon>Pezizomycotina</taxon>
        <taxon>Orbiliomycetes</taxon>
        <taxon>Orbiliales</taxon>
        <taxon>Orbiliaceae</taxon>
        <taxon>Orbilia</taxon>
    </lineage>
</organism>
<evidence type="ECO:0000313" key="4">
    <source>
        <dbReference type="Proteomes" id="UP000479691"/>
    </source>
</evidence>
<evidence type="ECO:0000313" key="2">
    <source>
        <dbReference type="EMBL" id="KAF3203877.1"/>
    </source>
</evidence>
<dbReference type="EMBL" id="WIPF01000019">
    <property type="protein sequence ID" value="KAF3227549.1"/>
    <property type="molecule type" value="Genomic_DNA"/>
</dbReference>
<gene>
    <name evidence="3" type="ORF">TWF191_003633</name>
    <name evidence="2" type="ORF">TWF679_010056</name>
    <name evidence="1" type="ORF">TWF788_004328</name>
</gene>
<reference evidence="4 5" key="1">
    <citation type="submission" date="2019-06" db="EMBL/GenBank/DDBJ databases">
        <authorList>
            <person name="Palmer J.M."/>
        </authorList>
    </citation>
    <scope>NUCLEOTIDE SEQUENCE [LARGE SCALE GENOMIC DNA]</scope>
    <source>
        <strain evidence="3 5">TWF191</strain>
        <strain evidence="2">TWF679</strain>
        <strain evidence="1 4">TWF788</strain>
    </source>
</reference>
<comment type="caution">
    <text evidence="1">The sequence shown here is derived from an EMBL/GenBank/DDBJ whole genome shotgun (WGS) entry which is preliminary data.</text>
</comment>
<dbReference type="Proteomes" id="UP000614610">
    <property type="component" value="Unassembled WGS sequence"/>
</dbReference>
<sequence>MKTCGAVVGGGLTGECFDDVVSAPVGLDVVNIIPFRTQHPLPVLHHPILYRAILHLGLQLEQEIFSNGLNS</sequence>
<protein>
    <submittedName>
        <fullName evidence="1">Uncharacterized protein</fullName>
    </submittedName>
</protein>
<dbReference type="EMBL" id="JAABOE010000002">
    <property type="protein sequence ID" value="KAF3192141.1"/>
    <property type="molecule type" value="Genomic_DNA"/>
</dbReference>
<evidence type="ECO:0000313" key="1">
    <source>
        <dbReference type="EMBL" id="KAF3192141.1"/>
    </source>
</evidence>